<evidence type="ECO:0000259" key="3">
    <source>
        <dbReference type="PROSITE" id="PS51462"/>
    </source>
</evidence>
<dbReference type="CDD" id="cd03673">
    <property type="entry name" value="NUDIX_Ap6A_hydrolase"/>
    <property type="match status" value="1"/>
</dbReference>
<accession>A0A1J5IM59</accession>
<sequence length="152" mass="17430">MTEKKATVKGKPEVSLEHSAGGIVYKRAGDLILIAITYRDYHKDWTLPKGHLEEGETAEQAALREVREETGIIARIVTHIGSSTYRFRDKKAKKLIEKLVDYFLMEMVEDSGVIQLEEIDEVAWLPFIEAIHRLSFPRDRDLVQQAVARIPR</sequence>
<evidence type="ECO:0000313" key="4">
    <source>
        <dbReference type="EMBL" id="OIP97795.1"/>
    </source>
</evidence>
<evidence type="ECO:0000256" key="2">
    <source>
        <dbReference type="RuleBase" id="RU003476"/>
    </source>
</evidence>
<dbReference type="SUPFAM" id="SSF55811">
    <property type="entry name" value="Nudix"/>
    <property type="match status" value="1"/>
</dbReference>
<dbReference type="GO" id="GO:0004081">
    <property type="term" value="F:bis(5'-nucleosyl)-tetraphosphatase (asymmetrical) activity"/>
    <property type="evidence" value="ECO:0007669"/>
    <property type="project" value="TreeGrafter"/>
</dbReference>
<feature type="domain" description="Nudix hydrolase" evidence="3">
    <location>
        <begin position="15"/>
        <end position="147"/>
    </location>
</feature>
<dbReference type="PANTHER" id="PTHR21340:SF0">
    <property type="entry name" value="BIS(5'-NUCLEOSYL)-TETRAPHOSPHATASE [ASYMMETRICAL]"/>
    <property type="match status" value="1"/>
</dbReference>
<dbReference type="InterPro" id="IPR015797">
    <property type="entry name" value="NUDIX_hydrolase-like_dom_sf"/>
</dbReference>
<dbReference type="GO" id="GO:0006754">
    <property type="term" value="P:ATP biosynthetic process"/>
    <property type="evidence" value="ECO:0007669"/>
    <property type="project" value="TreeGrafter"/>
</dbReference>
<dbReference type="PANTHER" id="PTHR21340">
    <property type="entry name" value="DIADENOSINE 5,5-P1,P4-TETRAPHOSPHATE PYROPHOSPHOHYDROLASE MUTT"/>
    <property type="match status" value="1"/>
</dbReference>
<dbReference type="AlphaFoldDB" id="A0A1J5IM59"/>
<comment type="caution">
    <text evidence="4">The sequence shown here is derived from an EMBL/GenBank/DDBJ whole genome shotgun (WGS) entry which is preliminary data.</text>
</comment>
<keyword evidence="1 2" id="KW-0378">Hydrolase</keyword>
<evidence type="ECO:0000256" key="1">
    <source>
        <dbReference type="ARBA" id="ARBA00022801"/>
    </source>
</evidence>
<name>A0A1J5IM59_9BACT</name>
<dbReference type="Proteomes" id="UP000183245">
    <property type="component" value="Unassembled WGS sequence"/>
</dbReference>
<dbReference type="InterPro" id="IPR051325">
    <property type="entry name" value="Nudix_hydrolase_domain"/>
</dbReference>
<gene>
    <name evidence="4" type="ORF">AUK40_02550</name>
</gene>
<dbReference type="InterPro" id="IPR020084">
    <property type="entry name" value="NUDIX_hydrolase_CS"/>
</dbReference>
<dbReference type="PROSITE" id="PS51462">
    <property type="entry name" value="NUDIX"/>
    <property type="match status" value="1"/>
</dbReference>
<dbReference type="Pfam" id="PF00293">
    <property type="entry name" value="NUDIX"/>
    <property type="match status" value="1"/>
</dbReference>
<reference evidence="4 5" key="1">
    <citation type="journal article" date="2016" name="Environ. Microbiol.">
        <title>Genomic resolution of a cold subsurface aquifer community provides metabolic insights for novel microbes adapted to high CO concentrations.</title>
        <authorList>
            <person name="Probst A.J."/>
            <person name="Castelle C.J."/>
            <person name="Singh A."/>
            <person name="Brown C.T."/>
            <person name="Anantharaman K."/>
            <person name="Sharon I."/>
            <person name="Hug L.A."/>
            <person name="Burstein D."/>
            <person name="Emerson J.B."/>
            <person name="Thomas B.C."/>
            <person name="Banfield J.F."/>
        </authorList>
    </citation>
    <scope>NUCLEOTIDE SEQUENCE [LARGE SCALE GENOMIC DNA]</scope>
    <source>
        <strain evidence="4">CG2_30_54_11</strain>
    </source>
</reference>
<organism evidence="4 5">
    <name type="scientific">Candidatus Wirthbacteria bacterium CG2_30_54_11</name>
    <dbReference type="NCBI Taxonomy" id="1817892"/>
    <lineage>
        <taxon>Bacteria</taxon>
        <taxon>Candidatus Wirthbacteria</taxon>
    </lineage>
</organism>
<dbReference type="InterPro" id="IPR020476">
    <property type="entry name" value="Nudix_hydrolase"/>
</dbReference>
<dbReference type="PROSITE" id="PS00893">
    <property type="entry name" value="NUDIX_BOX"/>
    <property type="match status" value="1"/>
</dbReference>
<dbReference type="EMBL" id="MNZT01000047">
    <property type="protein sequence ID" value="OIP97795.1"/>
    <property type="molecule type" value="Genomic_DNA"/>
</dbReference>
<dbReference type="GO" id="GO:0006167">
    <property type="term" value="P:AMP biosynthetic process"/>
    <property type="evidence" value="ECO:0007669"/>
    <property type="project" value="TreeGrafter"/>
</dbReference>
<dbReference type="STRING" id="1817892.AUK40_02550"/>
<comment type="similarity">
    <text evidence="2">Belongs to the Nudix hydrolase family.</text>
</comment>
<dbReference type="Gene3D" id="3.90.79.10">
    <property type="entry name" value="Nucleoside Triphosphate Pyrophosphohydrolase"/>
    <property type="match status" value="1"/>
</dbReference>
<evidence type="ECO:0000313" key="5">
    <source>
        <dbReference type="Proteomes" id="UP000183245"/>
    </source>
</evidence>
<dbReference type="InterPro" id="IPR000086">
    <property type="entry name" value="NUDIX_hydrolase_dom"/>
</dbReference>
<dbReference type="PRINTS" id="PR00502">
    <property type="entry name" value="NUDIXFAMILY"/>
</dbReference>
<proteinExistence type="inferred from homology"/>
<protein>
    <recommendedName>
        <fullName evidence="3">Nudix hydrolase domain-containing protein</fullName>
    </recommendedName>
</protein>